<protein>
    <submittedName>
        <fullName evidence="3">Putative outer membrane protein</fullName>
    </submittedName>
</protein>
<dbReference type="Proteomes" id="UP000001522">
    <property type="component" value="Chromosome"/>
</dbReference>
<feature type="domain" description="DUF306" evidence="2">
    <location>
        <begin position="30"/>
        <end position="128"/>
    </location>
</feature>
<keyword evidence="4" id="KW-1185">Reference proteome</keyword>
<reference evidence="3 4" key="1">
    <citation type="journal article" date="2010" name="BMC Genomics">
        <title>Comparative genomics and proteomics of Helicobacter mustelae, an ulcerogenic and carcinogenic gastric pathogen.</title>
        <authorList>
            <person name="O'Toole P.W."/>
            <person name="Snelling W.J."/>
            <person name="Canchaya C."/>
            <person name="Forde B.M."/>
            <person name="Hardie K.R."/>
            <person name="Josenhans C."/>
            <person name="Graham R.L.J."/>
            <person name="McMullan G."/>
            <person name="Parkhill J."/>
            <person name="Belda E."/>
            <person name="Bentley S.D."/>
        </authorList>
    </citation>
    <scope>NUCLEOTIDE SEQUENCE [LARGE SCALE GENOMIC DNA]</scope>
    <source>
        <strain evidence="4">ATCC 43772 / LMG 18044 / NCTC 12198 / 12198</strain>
    </source>
</reference>
<evidence type="ECO:0000256" key="1">
    <source>
        <dbReference type="SAM" id="SignalP"/>
    </source>
</evidence>
<dbReference type="InterPro" id="IPR005184">
    <property type="entry name" value="DUF306_Meta_HslJ"/>
</dbReference>
<feature type="signal peptide" evidence="1">
    <location>
        <begin position="1"/>
        <end position="22"/>
    </location>
</feature>
<proteinExistence type="predicted"/>
<dbReference type="Pfam" id="PF03724">
    <property type="entry name" value="META"/>
    <property type="match status" value="1"/>
</dbReference>
<accession>D3UFS4</accession>
<evidence type="ECO:0000313" key="3">
    <source>
        <dbReference type="EMBL" id="CBG39345.1"/>
    </source>
</evidence>
<sequence>MRIALWLLAMLGILQATSVSQALVDNKFLGKWQIVAVDVDGSRVYVPYTDSFVEFQSGQYIGFVGCNNFFGKYAIMEQRHLVLVMGGATKEMCGPVVGRFETTFLRYFYGDFLLKFTQGFLILKSDRMQVWLIRY</sequence>
<dbReference type="HOGENOM" id="CLU_075808_5_0_7"/>
<name>D3UFS4_HELM1</name>
<evidence type="ECO:0000259" key="2">
    <source>
        <dbReference type="Pfam" id="PF03724"/>
    </source>
</evidence>
<dbReference type="RefSeq" id="WP_013022443.1">
    <property type="nucleotide sequence ID" value="NC_013949.1"/>
</dbReference>
<dbReference type="STRING" id="679897.HMU00810"/>
<evidence type="ECO:0000313" key="4">
    <source>
        <dbReference type="Proteomes" id="UP000001522"/>
    </source>
</evidence>
<keyword evidence="1" id="KW-0732">Signal</keyword>
<dbReference type="EMBL" id="FN555004">
    <property type="protein sequence ID" value="CBG39345.1"/>
    <property type="molecule type" value="Genomic_DNA"/>
</dbReference>
<dbReference type="KEGG" id="hms:HMU00810"/>
<feature type="chain" id="PRO_5003051509" evidence="1">
    <location>
        <begin position="23"/>
        <end position="135"/>
    </location>
</feature>
<dbReference type="InterPro" id="IPR038670">
    <property type="entry name" value="HslJ-like_sf"/>
</dbReference>
<gene>
    <name evidence="3" type="ordered locus">HMU00810</name>
</gene>
<organism evidence="3 4">
    <name type="scientific">Helicobacter mustelae (strain ATCC 43772 / CCUG 25715 / CIP 103759 / LMG 18044 / NCTC 12198 / R85-136P)</name>
    <name type="common">Campylobacter mustelae</name>
    <dbReference type="NCBI Taxonomy" id="679897"/>
    <lineage>
        <taxon>Bacteria</taxon>
        <taxon>Pseudomonadati</taxon>
        <taxon>Campylobacterota</taxon>
        <taxon>Epsilonproteobacteria</taxon>
        <taxon>Campylobacterales</taxon>
        <taxon>Helicobacteraceae</taxon>
        <taxon>Helicobacter</taxon>
    </lineage>
</organism>
<dbReference type="AlphaFoldDB" id="D3UFS4"/>
<dbReference type="Gene3D" id="2.40.128.270">
    <property type="match status" value="1"/>
</dbReference>